<dbReference type="EMBL" id="GBXM01097517">
    <property type="protein sequence ID" value="JAH11060.1"/>
    <property type="molecule type" value="Transcribed_RNA"/>
</dbReference>
<proteinExistence type="predicted"/>
<name>A0A0E9Q3Y7_ANGAN</name>
<organism evidence="1">
    <name type="scientific">Anguilla anguilla</name>
    <name type="common">European freshwater eel</name>
    <name type="synonym">Muraena anguilla</name>
    <dbReference type="NCBI Taxonomy" id="7936"/>
    <lineage>
        <taxon>Eukaryota</taxon>
        <taxon>Metazoa</taxon>
        <taxon>Chordata</taxon>
        <taxon>Craniata</taxon>
        <taxon>Vertebrata</taxon>
        <taxon>Euteleostomi</taxon>
        <taxon>Actinopterygii</taxon>
        <taxon>Neopterygii</taxon>
        <taxon>Teleostei</taxon>
        <taxon>Anguilliformes</taxon>
        <taxon>Anguillidae</taxon>
        <taxon>Anguilla</taxon>
    </lineage>
</organism>
<accession>A0A0E9Q3Y7</accession>
<sequence length="33" mass="3802">MKPFVTPVFISCRCFRPESVNISPQYELKLLSA</sequence>
<dbReference type="AlphaFoldDB" id="A0A0E9Q3Y7"/>
<protein>
    <submittedName>
        <fullName evidence="1">Uncharacterized protein</fullName>
    </submittedName>
</protein>
<reference evidence="1" key="1">
    <citation type="submission" date="2014-11" db="EMBL/GenBank/DDBJ databases">
        <authorList>
            <person name="Amaro Gonzalez C."/>
        </authorList>
    </citation>
    <scope>NUCLEOTIDE SEQUENCE</scope>
</reference>
<reference evidence="1" key="2">
    <citation type="journal article" date="2015" name="Fish Shellfish Immunol.">
        <title>Early steps in the European eel (Anguilla anguilla)-Vibrio vulnificus interaction in the gills: Role of the RtxA13 toxin.</title>
        <authorList>
            <person name="Callol A."/>
            <person name="Pajuelo D."/>
            <person name="Ebbesson L."/>
            <person name="Teles M."/>
            <person name="MacKenzie S."/>
            <person name="Amaro C."/>
        </authorList>
    </citation>
    <scope>NUCLEOTIDE SEQUENCE</scope>
</reference>
<evidence type="ECO:0000313" key="1">
    <source>
        <dbReference type="EMBL" id="JAH11060.1"/>
    </source>
</evidence>